<feature type="region of interest" description="Disordered" evidence="4">
    <location>
        <begin position="584"/>
        <end position="653"/>
    </location>
</feature>
<keyword evidence="3" id="KW-0206">Cytoskeleton</keyword>
<name>A0ABD2MLY0_9CUCU</name>
<evidence type="ECO:0000256" key="3">
    <source>
        <dbReference type="ARBA" id="ARBA00023212"/>
    </source>
</evidence>
<dbReference type="InterPro" id="IPR045110">
    <property type="entry name" value="XMAP215"/>
</dbReference>
<feature type="region of interest" description="Disordered" evidence="4">
    <location>
        <begin position="264"/>
        <end position="314"/>
    </location>
</feature>
<dbReference type="FunFam" id="1.25.10.10:FF:000052">
    <property type="entry name" value="Cytoskeleton associated protein 5"/>
    <property type="match status" value="1"/>
</dbReference>
<dbReference type="EMBL" id="JABFTP020000001">
    <property type="protein sequence ID" value="KAL3267282.1"/>
    <property type="molecule type" value="Genomic_DNA"/>
</dbReference>
<dbReference type="Pfam" id="PF12348">
    <property type="entry name" value="CLASP_N"/>
    <property type="match status" value="1"/>
</dbReference>
<keyword evidence="7" id="KW-1185">Reference proteome</keyword>
<dbReference type="InterPro" id="IPR034085">
    <property type="entry name" value="TOG"/>
</dbReference>
<dbReference type="SMART" id="SM01349">
    <property type="entry name" value="TOG"/>
    <property type="match status" value="2"/>
</dbReference>
<comment type="subcellular location">
    <subcellularLocation>
        <location evidence="1">Cytoplasm</location>
        <location evidence="1">Cytoskeleton</location>
    </subcellularLocation>
</comment>
<comment type="caution">
    <text evidence="6">The sequence shown here is derived from an EMBL/GenBank/DDBJ whole genome shotgun (WGS) entry which is preliminary data.</text>
</comment>
<dbReference type="SUPFAM" id="SSF48371">
    <property type="entry name" value="ARM repeat"/>
    <property type="match status" value="1"/>
</dbReference>
<dbReference type="AlphaFoldDB" id="A0ABD2MLY0"/>
<protein>
    <recommendedName>
        <fullName evidence="5">TOG domain-containing protein</fullName>
    </recommendedName>
</protein>
<dbReference type="InterPro" id="IPR016024">
    <property type="entry name" value="ARM-type_fold"/>
</dbReference>
<feature type="domain" description="TOG" evidence="5">
    <location>
        <begin position="352"/>
        <end position="591"/>
    </location>
</feature>
<feature type="region of interest" description="Disordered" evidence="4">
    <location>
        <begin position="1"/>
        <end position="21"/>
    </location>
</feature>
<dbReference type="InterPro" id="IPR024395">
    <property type="entry name" value="CLASP_N_dom"/>
</dbReference>
<accession>A0ABD2MLY0</accession>
<evidence type="ECO:0000256" key="4">
    <source>
        <dbReference type="SAM" id="MobiDB-lite"/>
    </source>
</evidence>
<feature type="compositionally biased region" description="Low complexity" evidence="4">
    <location>
        <begin position="610"/>
        <end position="621"/>
    </location>
</feature>
<proteinExistence type="predicted"/>
<gene>
    <name evidence="6" type="ORF">HHI36_011413</name>
</gene>
<feature type="domain" description="TOG" evidence="5">
    <location>
        <begin position="31"/>
        <end position="266"/>
    </location>
</feature>
<dbReference type="InterPro" id="IPR011989">
    <property type="entry name" value="ARM-like"/>
</dbReference>
<dbReference type="Proteomes" id="UP001516400">
    <property type="component" value="Unassembled WGS sequence"/>
</dbReference>
<dbReference type="Pfam" id="PF21041">
    <property type="entry name" value="XMAP215_CLASP_TOG"/>
    <property type="match status" value="1"/>
</dbReference>
<dbReference type="GO" id="GO:0005856">
    <property type="term" value="C:cytoskeleton"/>
    <property type="evidence" value="ECO:0007669"/>
    <property type="project" value="UniProtKB-SubCell"/>
</dbReference>
<dbReference type="FunFam" id="1.25.10.10:FF:000050">
    <property type="entry name" value="Cytoskeleton-associated protein 5 isoform X1"/>
    <property type="match status" value="1"/>
</dbReference>
<feature type="compositionally biased region" description="Acidic residues" evidence="4">
    <location>
        <begin position="628"/>
        <end position="640"/>
    </location>
</feature>
<evidence type="ECO:0000313" key="6">
    <source>
        <dbReference type="EMBL" id="KAL3267282.1"/>
    </source>
</evidence>
<evidence type="ECO:0000313" key="7">
    <source>
        <dbReference type="Proteomes" id="UP001516400"/>
    </source>
</evidence>
<organism evidence="6 7">
    <name type="scientific">Cryptolaemus montrouzieri</name>
    <dbReference type="NCBI Taxonomy" id="559131"/>
    <lineage>
        <taxon>Eukaryota</taxon>
        <taxon>Metazoa</taxon>
        <taxon>Ecdysozoa</taxon>
        <taxon>Arthropoda</taxon>
        <taxon>Hexapoda</taxon>
        <taxon>Insecta</taxon>
        <taxon>Pterygota</taxon>
        <taxon>Neoptera</taxon>
        <taxon>Endopterygota</taxon>
        <taxon>Coleoptera</taxon>
        <taxon>Polyphaga</taxon>
        <taxon>Cucujiformia</taxon>
        <taxon>Coccinelloidea</taxon>
        <taxon>Coccinellidae</taxon>
        <taxon>Scymninae</taxon>
        <taxon>Scymnini</taxon>
        <taxon>Cryptolaemus</taxon>
    </lineage>
</organism>
<sequence length="1114" mass="125878">MGVTKSESVASLDDLEDAEENEQPAIVNTQDLLPRVDISPQITESLLTELSDKNWKVRIEALTKLSGIVQEAKLIKPNLGDLPQALVERLNDSNTKIAQTSINLCDAIAKAMGPPAKQYIRTFFPGFLQGLGDNKAWMRTAALDAINAYAEQCGCKEFFEGEMIGDALKSGSPVLRSELWAWLAEKIPKMPVKSIPKEELMVCIPHLYSNLEDRNADVRKNAQEAILGFMIHTSYETMVKQTEKLKPGSKNVIIALLEKVRPNLPAKPLPKNPAPDKEVKSVRGTKPVANAKNAVKPKSAGAVKQSTAPSRKKDDDIDYSPLLVVNNMKHQRTIDESKLKVLKWNFTTPREEFVELLKEQMNNANVNKTLISNMFHSDFRYHLKAIESLTEDLADNSLALISNLDLILKWLTLRFFDTNPSVLLKGLDYLNLVFEMLIDNNYKLQENEASSFIPYLIVKIGDPKDTVRNGVKSLFRQIVFIYPAGRLFTCIMEGVKSKNARQRAECLEVMGSMIELDGITICYPSPAACLKEVAKQISDRDNSVRNAALNCVVQAYLIVGEKVFKMVGNISDKDLSMLEERIKRAKRNPVKSPVKNESSIQAQSPQKEVNQNQNNSPSNNSFHKGYDADEDEQEEEEEELNLPPVTLPPQIALKPKEVDGPFKLDPEFMRELDKIKIEIPKVELMEFDLSFLNEEIKAPSMAEGNAARVMPLSPPKPITSEDNLLSSLGNNRPQEVDIINRMSSPNLVTSLEAIDQMHKLLGSNRSISMIDREDDFMIAVTKQLNFLNEKDMDASHLVIKTYRSLLSVMDQFYMNKILGRHISVNVLKDIIHILTTLLVQGNLEKCADGDTYIRVINLHCCKLIERSDHTRIFCALIQLSQDCLRSDTSPRQTELVMKCLWRVIKLMPQWGSEIQYDQVLGNVLSFFKEFPPSWWKTRPSDTLFRTIKTVVHSSVKIRGSAILQDLERVPNFKNSDVEIYIQRQLKSLKLDNVKPQETYQATSQAIKTESSPVRRSTLSKSSQNQLTEIFQKIGNKDETKEGLNLLLYKNGLKDIKDDRESSRNTIASKVVEKVQASIISPSVSEGSEEKGPDYWRERLQMWEKVSEGVTKVNE</sequence>
<dbReference type="Gene3D" id="1.25.10.10">
    <property type="entry name" value="Leucine-rich Repeat Variant"/>
    <property type="match status" value="2"/>
</dbReference>
<keyword evidence="2" id="KW-0963">Cytoplasm</keyword>
<dbReference type="InterPro" id="IPR048491">
    <property type="entry name" value="XMAP215_CLASP_TOG"/>
</dbReference>
<evidence type="ECO:0000256" key="1">
    <source>
        <dbReference type="ARBA" id="ARBA00004245"/>
    </source>
</evidence>
<dbReference type="GO" id="GO:0000226">
    <property type="term" value="P:microtubule cytoskeleton organization"/>
    <property type="evidence" value="ECO:0007669"/>
    <property type="project" value="UniProtKB-ARBA"/>
</dbReference>
<reference evidence="6 7" key="1">
    <citation type="journal article" date="2021" name="BMC Biol.">
        <title>Horizontally acquired antibacterial genes associated with adaptive radiation of ladybird beetles.</title>
        <authorList>
            <person name="Li H.S."/>
            <person name="Tang X.F."/>
            <person name="Huang Y.H."/>
            <person name="Xu Z.Y."/>
            <person name="Chen M.L."/>
            <person name="Du X.Y."/>
            <person name="Qiu B.Y."/>
            <person name="Chen P.T."/>
            <person name="Zhang W."/>
            <person name="Slipinski A."/>
            <person name="Escalona H.E."/>
            <person name="Waterhouse R.M."/>
            <person name="Zwick A."/>
            <person name="Pang H."/>
        </authorList>
    </citation>
    <scope>NUCLEOTIDE SEQUENCE [LARGE SCALE GENOMIC DNA]</scope>
    <source>
        <strain evidence="6">SYSU2018</strain>
    </source>
</reference>
<dbReference type="PANTHER" id="PTHR12609">
    <property type="entry name" value="MICROTUBULE ASSOCIATED PROTEIN XMAP215"/>
    <property type="match status" value="1"/>
</dbReference>
<evidence type="ECO:0000259" key="5">
    <source>
        <dbReference type="SMART" id="SM01349"/>
    </source>
</evidence>
<feature type="compositionally biased region" description="Polar residues" evidence="4">
    <location>
        <begin position="595"/>
        <end position="609"/>
    </location>
</feature>
<evidence type="ECO:0000256" key="2">
    <source>
        <dbReference type="ARBA" id="ARBA00022490"/>
    </source>
</evidence>